<comment type="caution">
    <text evidence="5">The sequence shown here is derived from an EMBL/GenBank/DDBJ whole genome shotgun (WGS) entry which is preliminary data.</text>
</comment>
<keyword evidence="1" id="KW-0677">Repeat</keyword>
<organism evidence="5 6">
    <name type="scientific">Rhamnella rubrinervis</name>
    <dbReference type="NCBI Taxonomy" id="2594499"/>
    <lineage>
        <taxon>Eukaryota</taxon>
        <taxon>Viridiplantae</taxon>
        <taxon>Streptophyta</taxon>
        <taxon>Embryophyta</taxon>
        <taxon>Tracheophyta</taxon>
        <taxon>Spermatophyta</taxon>
        <taxon>Magnoliopsida</taxon>
        <taxon>eudicotyledons</taxon>
        <taxon>Gunneridae</taxon>
        <taxon>Pentapetalae</taxon>
        <taxon>rosids</taxon>
        <taxon>fabids</taxon>
        <taxon>Rosales</taxon>
        <taxon>Rhamnaceae</taxon>
        <taxon>rhamnoid group</taxon>
        <taxon>Rhamneae</taxon>
        <taxon>Rhamnella</taxon>
    </lineage>
</organism>
<evidence type="ECO:0000256" key="1">
    <source>
        <dbReference type="ARBA" id="ARBA00022737"/>
    </source>
</evidence>
<protein>
    <recommendedName>
        <fullName evidence="4">DC1 domain-containing protein</fullName>
    </recommendedName>
</protein>
<accession>A0A8K0DQ02</accession>
<dbReference type="InterPro" id="IPR053192">
    <property type="entry name" value="Vacuole_Formation_Reg"/>
</dbReference>
<evidence type="ECO:0000259" key="4">
    <source>
        <dbReference type="Pfam" id="PF03107"/>
    </source>
</evidence>
<dbReference type="AlphaFoldDB" id="A0A8K0DQ02"/>
<dbReference type="InterPro" id="IPR004146">
    <property type="entry name" value="DC1"/>
</dbReference>
<dbReference type="OrthoDB" id="1180078at2759"/>
<dbReference type="SUPFAM" id="SSF57889">
    <property type="entry name" value="Cysteine-rich domain"/>
    <property type="match status" value="1"/>
</dbReference>
<evidence type="ECO:0000256" key="3">
    <source>
        <dbReference type="SAM" id="MobiDB-lite"/>
    </source>
</evidence>
<dbReference type="PANTHER" id="PTHR32410:SF207">
    <property type="entry name" value="DC1 DOMAIN-CONTAINING PROTEIN"/>
    <property type="match status" value="1"/>
</dbReference>
<sequence length="471" mass="54630">MAIQHSSHTHDLHLSDTNFFDECYCKQLVVSSNELSHTEDYIFCCENCNFGVHLLCGPLPCTIKHKAHVHPLTLVDSMVEDDSGEYYCDDCETQRDPRICVYYCADCKYIVHVHCVISEVVRVLQGDFREVGLRVVRQTSNYLVIKMKEEEEATQMTLFDLFTRVGTSLNIDYGEHQQHHEKAKEQEEEKEILDPDEREDNRKASYIMDSFIIRSRKKYVSDQRNRLKSEGLVGSHKRVEKNKGPEYFSSSFTDENLEELFHKLHSFDHRMIRWSRVTPDELKLKIVNVGGYMITWNLSHVLKDLLAKHGDTSGGDQNKSSSPELKSLLYFILCRILYNMMTIMVVDVTEDLLGNWYSCLKFLKSQGFEVDFINSHLQQIVRAYVGLQLTRAETAERTELDQKILNLRGEIVNLQGKLKRCKEDLEICEERIRKRSDRLGHGSSETSTDLAKECLDKASKFKWKSVADSLL</sequence>
<dbReference type="Pfam" id="PF03107">
    <property type="entry name" value="C1_2"/>
    <property type="match status" value="1"/>
</dbReference>
<evidence type="ECO:0000256" key="2">
    <source>
        <dbReference type="SAM" id="Coils"/>
    </source>
</evidence>
<feature type="region of interest" description="Disordered" evidence="3">
    <location>
        <begin position="175"/>
        <end position="197"/>
    </location>
</feature>
<keyword evidence="2" id="KW-0175">Coiled coil</keyword>
<keyword evidence="6" id="KW-1185">Reference proteome</keyword>
<evidence type="ECO:0000313" key="6">
    <source>
        <dbReference type="Proteomes" id="UP000796880"/>
    </source>
</evidence>
<dbReference type="PANTHER" id="PTHR32410">
    <property type="entry name" value="CYSTEINE/HISTIDINE-RICH C1 DOMAIN FAMILY PROTEIN"/>
    <property type="match status" value="1"/>
</dbReference>
<dbReference type="EMBL" id="VOIH02000010">
    <property type="protein sequence ID" value="KAF3435095.1"/>
    <property type="molecule type" value="Genomic_DNA"/>
</dbReference>
<dbReference type="Proteomes" id="UP000796880">
    <property type="component" value="Unassembled WGS sequence"/>
</dbReference>
<proteinExistence type="predicted"/>
<reference evidence="5" key="1">
    <citation type="submission" date="2020-03" db="EMBL/GenBank/DDBJ databases">
        <title>A high-quality chromosome-level genome assembly of a woody plant with both climbing and erect habits, Rhamnella rubrinervis.</title>
        <authorList>
            <person name="Lu Z."/>
            <person name="Yang Y."/>
            <person name="Zhu X."/>
            <person name="Sun Y."/>
        </authorList>
    </citation>
    <scope>NUCLEOTIDE SEQUENCE</scope>
    <source>
        <strain evidence="5">BYM</strain>
        <tissue evidence="5">Leaf</tissue>
    </source>
</reference>
<feature type="coiled-coil region" evidence="2">
    <location>
        <begin position="397"/>
        <end position="431"/>
    </location>
</feature>
<gene>
    <name evidence="5" type="ORF">FNV43_RR22182</name>
</gene>
<feature type="domain" description="DC1" evidence="4">
    <location>
        <begin position="67"/>
        <end position="116"/>
    </location>
</feature>
<name>A0A8K0DQ02_9ROSA</name>
<evidence type="ECO:0000313" key="5">
    <source>
        <dbReference type="EMBL" id="KAF3435095.1"/>
    </source>
</evidence>
<dbReference type="InterPro" id="IPR046349">
    <property type="entry name" value="C1-like_sf"/>
</dbReference>